<dbReference type="PANTHER" id="PTHR18905:SF13">
    <property type="entry name" value="NON-CENTROSOMAL MICROTUBULE ARRAY"/>
    <property type="match status" value="1"/>
</dbReference>
<gene>
    <name evidence="6" type="ORF">FSP39_001577</name>
</gene>
<evidence type="ECO:0000256" key="5">
    <source>
        <dbReference type="SAM" id="MobiDB-lite"/>
    </source>
</evidence>
<keyword evidence="7" id="KW-1185">Reference proteome</keyword>
<feature type="region of interest" description="Disordered" evidence="5">
    <location>
        <begin position="90"/>
        <end position="197"/>
    </location>
</feature>
<evidence type="ECO:0000313" key="7">
    <source>
        <dbReference type="Proteomes" id="UP001186944"/>
    </source>
</evidence>
<dbReference type="GO" id="GO:0005813">
    <property type="term" value="C:centrosome"/>
    <property type="evidence" value="ECO:0007669"/>
    <property type="project" value="UniProtKB-SubCell"/>
</dbReference>
<dbReference type="PANTHER" id="PTHR18905">
    <property type="entry name" value="NINEIN"/>
    <property type="match status" value="1"/>
</dbReference>
<comment type="subcellular location">
    <subcellularLocation>
        <location evidence="1">Cytoplasm</location>
        <location evidence="1">Cytoskeleton</location>
        <location evidence="1">Microtubule organizing center</location>
        <location evidence="1">Centrosome</location>
    </subcellularLocation>
</comment>
<reference evidence="6" key="1">
    <citation type="submission" date="2019-08" db="EMBL/GenBank/DDBJ databases">
        <title>The improved chromosome-level genome for the pearl oyster Pinctada fucata martensii using PacBio sequencing and Hi-C.</title>
        <authorList>
            <person name="Zheng Z."/>
        </authorList>
    </citation>
    <scope>NUCLEOTIDE SEQUENCE</scope>
    <source>
        <strain evidence="6">ZZ-2019</strain>
        <tissue evidence="6">Adductor muscle</tissue>
    </source>
</reference>
<protein>
    <submittedName>
        <fullName evidence="6">Uncharacterized protein</fullName>
    </submittedName>
</protein>
<accession>A0AA88XTW2</accession>
<dbReference type="AlphaFoldDB" id="A0AA88XTW2"/>
<evidence type="ECO:0000256" key="3">
    <source>
        <dbReference type="ARBA" id="ARBA00022553"/>
    </source>
</evidence>
<evidence type="ECO:0000256" key="4">
    <source>
        <dbReference type="ARBA" id="ARBA00023212"/>
    </source>
</evidence>
<keyword evidence="4" id="KW-0206">Cytoskeleton</keyword>
<feature type="compositionally biased region" description="Basic and acidic residues" evidence="5">
    <location>
        <begin position="173"/>
        <end position="197"/>
    </location>
</feature>
<dbReference type="InterPro" id="IPR011992">
    <property type="entry name" value="EF-hand-dom_pair"/>
</dbReference>
<comment type="caution">
    <text evidence="6">The sequence shown here is derived from an EMBL/GenBank/DDBJ whole genome shotgun (WGS) entry which is preliminary data.</text>
</comment>
<dbReference type="EMBL" id="VSWD01000009">
    <property type="protein sequence ID" value="KAK3092341.1"/>
    <property type="molecule type" value="Genomic_DNA"/>
</dbReference>
<name>A0AA88XTW2_PINIB</name>
<evidence type="ECO:0000313" key="6">
    <source>
        <dbReference type="EMBL" id="KAK3092341.1"/>
    </source>
</evidence>
<keyword evidence="2" id="KW-0963">Cytoplasm</keyword>
<dbReference type="SUPFAM" id="SSF47473">
    <property type="entry name" value="EF-hand"/>
    <property type="match status" value="1"/>
</dbReference>
<evidence type="ECO:0000256" key="1">
    <source>
        <dbReference type="ARBA" id="ARBA00004300"/>
    </source>
</evidence>
<sequence length="301" mass="34716">MDVEEIDDADLYVNQLREVFDSCDSLERGSLGRSDLLQLCHKLQLDYQAEFLVERLLKEVGRNEVVFDEFKDKFVQILCQATMERVEVEGCQYEDSEGEDGEESPDGLEESERGQEIAEEDSSGREPGTETFTPRSEEEVEDLPGENEITWNVKNNEKEEEDKHSSSVNTEEDISHVSDLVTKEETESMEKTEHMDDEVTPKYVKGEKRYGRRSRPFDPKEFDAFVRSESPTWLEKNLSKHLKPPLPPLKSNKHSPRSLTPLELRKVFASKFHCEIWISEPINTLVTATFECHVEKLPGQI</sequence>
<evidence type="ECO:0000256" key="2">
    <source>
        <dbReference type="ARBA" id="ARBA00022490"/>
    </source>
</evidence>
<dbReference type="Proteomes" id="UP001186944">
    <property type="component" value="Unassembled WGS sequence"/>
</dbReference>
<dbReference type="GO" id="GO:0034454">
    <property type="term" value="P:microtubule anchoring at centrosome"/>
    <property type="evidence" value="ECO:0007669"/>
    <property type="project" value="TreeGrafter"/>
</dbReference>
<organism evidence="6 7">
    <name type="scientific">Pinctada imbricata</name>
    <name type="common">Atlantic pearl-oyster</name>
    <name type="synonym">Pinctada martensii</name>
    <dbReference type="NCBI Taxonomy" id="66713"/>
    <lineage>
        <taxon>Eukaryota</taxon>
        <taxon>Metazoa</taxon>
        <taxon>Spiralia</taxon>
        <taxon>Lophotrochozoa</taxon>
        <taxon>Mollusca</taxon>
        <taxon>Bivalvia</taxon>
        <taxon>Autobranchia</taxon>
        <taxon>Pteriomorphia</taxon>
        <taxon>Pterioida</taxon>
        <taxon>Pterioidea</taxon>
        <taxon>Pteriidae</taxon>
        <taxon>Pinctada</taxon>
    </lineage>
</organism>
<proteinExistence type="predicted"/>
<feature type="compositionally biased region" description="Acidic residues" evidence="5">
    <location>
        <begin position="92"/>
        <end position="109"/>
    </location>
</feature>
<keyword evidence="3" id="KW-0597">Phosphoprotein</keyword>
<feature type="compositionally biased region" description="Basic and acidic residues" evidence="5">
    <location>
        <begin position="155"/>
        <end position="165"/>
    </location>
</feature>
<feature type="compositionally biased region" description="Basic and acidic residues" evidence="5">
    <location>
        <begin position="110"/>
        <end position="128"/>
    </location>
</feature>